<proteinExistence type="predicted"/>
<dbReference type="PROSITE" id="PS51257">
    <property type="entry name" value="PROKAR_LIPOPROTEIN"/>
    <property type="match status" value="1"/>
</dbReference>
<sequence>MYACLRRFTAFDLQYLVSSSCAPALAGHTVVGGCSIYKDTAFIFYCDGKETVQNFDTAPTTYVSPHTASFFAFIVHHLGQPRMKRLVGWQCIEQVHPQSDADRRPSSWSEARRAPPRTSSVQFKPHVYPTQYFPVQGQHAEVREKAKVLLKFPSSTPGWSRKEHWQTTKRTSPDDEDGLARSFDLAFPLSKSGSSSSGREPGSAQVLEHENLVASSHSRCQRNSGHSRATKTVAHLGRHDD</sequence>
<feature type="compositionally biased region" description="Basic and acidic residues" evidence="1">
    <location>
        <begin position="99"/>
        <end position="113"/>
    </location>
</feature>
<name>A0AAD8QD83_9PEZI</name>
<organism evidence="2 3">
    <name type="scientific">Colletotrichum navitas</name>
    <dbReference type="NCBI Taxonomy" id="681940"/>
    <lineage>
        <taxon>Eukaryota</taxon>
        <taxon>Fungi</taxon>
        <taxon>Dikarya</taxon>
        <taxon>Ascomycota</taxon>
        <taxon>Pezizomycotina</taxon>
        <taxon>Sordariomycetes</taxon>
        <taxon>Hypocreomycetidae</taxon>
        <taxon>Glomerellales</taxon>
        <taxon>Glomerellaceae</taxon>
        <taxon>Colletotrichum</taxon>
        <taxon>Colletotrichum graminicola species complex</taxon>
    </lineage>
</organism>
<dbReference type="EMBL" id="JAHLJV010000001">
    <property type="protein sequence ID" value="KAK1600503.1"/>
    <property type="molecule type" value="Genomic_DNA"/>
</dbReference>
<comment type="caution">
    <text evidence="2">The sequence shown here is derived from an EMBL/GenBank/DDBJ whole genome shotgun (WGS) entry which is preliminary data.</text>
</comment>
<feature type="compositionally biased region" description="Polar residues" evidence="1">
    <location>
        <begin position="213"/>
        <end position="227"/>
    </location>
</feature>
<accession>A0AAD8QD83</accession>
<evidence type="ECO:0000313" key="3">
    <source>
        <dbReference type="Proteomes" id="UP001230504"/>
    </source>
</evidence>
<feature type="compositionally biased region" description="Low complexity" evidence="1">
    <location>
        <begin position="190"/>
        <end position="203"/>
    </location>
</feature>
<keyword evidence="3" id="KW-1185">Reference proteome</keyword>
<dbReference type="GeneID" id="85446898"/>
<evidence type="ECO:0000256" key="1">
    <source>
        <dbReference type="SAM" id="MobiDB-lite"/>
    </source>
</evidence>
<gene>
    <name evidence="2" type="ORF">LY79DRAFT_654910</name>
</gene>
<feature type="region of interest" description="Disordered" evidence="1">
    <location>
        <begin position="156"/>
        <end position="241"/>
    </location>
</feature>
<dbReference type="RefSeq" id="XP_060420999.1">
    <property type="nucleotide sequence ID" value="XM_060562658.1"/>
</dbReference>
<reference evidence="2" key="1">
    <citation type="submission" date="2021-06" db="EMBL/GenBank/DDBJ databases">
        <title>Comparative genomics, transcriptomics and evolutionary studies reveal genomic signatures of adaptation to plant cell wall in hemibiotrophic fungi.</title>
        <authorList>
            <consortium name="DOE Joint Genome Institute"/>
            <person name="Baroncelli R."/>
            <person name="Diaz J.F."/>
            <person name="Benocci T."/>
            <person name="Peng M."/>
            <person name="Battaglia E."/>
            <person name="Haridas S."/>
            <person name="Andreopoulos W."/>
            <person name="Labutti K."/>
            <person name="Pangilinan J."/>
            <person name="Floch G.L."/>
            <person name="Makela M.R."/>
            <person name="Henrissat B."/>
            <person name="Grigoriev I.V."/>
            <person name="Crouch J.A."/>
            <person name="De Vries R.P."/>
            <person name="Sukno S.A."/>
            <person name="Thon M.R."/>
        </authorList>
    </citation>
    <scope>NUCLEOTIDE SEQUENCE</scope>
    <source>
        <strain evidence="2">CBS 125086</strain>
    </source>
</reference>
<dbReference type="Proteomes" id="UP001230504">
    <property type="component" value="Unassembled WGS sequence"/>
</dbReference>
<dbReference type="AlphaFoldDB" id="A0AAD8QD83"/>
<evidence type="ECO:0000313" key="2">
    <source>
        <dbReference type="EMBL" id="KAK1600503.1"/>
    </source>
</evidence>
<feature type="region of interest" description="Disordered" evidence="1">
    <location>
        <begin position="98"/>
        <end position="121"/>
    </location>
</feature>
<protein>
    <submittedName>
        <fullName evidence="2">Uncharacterized protein</fullName>
    </submittedName>
</protein>